<gene>
    <name evidence="2" type="ORF">DUI87_07477</name>
</gene>
<feature type="region of interest" description="Disordered" evidence="1">
    <location>
        <begin position="88"/>
        <end position="125"/>
    </location>
</feature>
<proteinExistence type="predicted"/>
<sequence length="125" mass="14868">MQGRMRPPDKNYKPTTMDTMYELMNNLIFHQHGRDSLVELVKICRTWTGYMLLNELFPRHCRDEIKKSQLIRSKSKLSIQPYIDPVHQTEKEVDPNAEKEEKLREKITSVAEESMKTSEQRKEES</sequence>
<dbReference type="Proteomes" id="UP000269221">
    <property type="component" value="Unassembled WGS sequence"/>
</dbReference>
<accession>A0A3M0KPZ1</accession>
<name>A0A3M0KPZ1_HIRRU</name>
<comment type="caution">
    <text evidence="2">The sequence shown here is derived from an EMBL/GenBank/DDBJ whole genome shotgun (WGS) entry which is preliminary data.</text>
</comment>
<keyword evidence="3" id="KW-1185">Reference proteome</keyword>
<organism evidence="2 3">
    <name type="scientific">Hirundo rustica rustica</name>
    <dbReference type="NCBI Taxonomy" id="333673"/>
    <lineage>
        <taxon>Eukaryota</taxon>
        <taxon>Metazoa</taxon>
        <taxon>Chordata</taxon>
        <taxon>Craniata</taxon>
        <taxon>Vertebrata</taxon>
        <taxon>Euteleostomi</taxon>
        <taxon>Archelosauria</taxon>
        <taxon>Archosauria</taxon>
        <taxon>Dinosauria</taxon>
        <taxon>Saurischia</taxon>
        <taxon>Theropoda</taxon>
        <taxon>Coelurosauria</taxon>
        <taxon>Aves</taxon>
        <taxon>Neognathae</taxon>
        <taxon>Neoaves</taxon>
        <taxon>Telluraves</taxon>
        <taxon>Australaves</taxon>
        <taxon>Passeriformes</taxon>
        <taxon>Sylvioidea</taxon>
        <taxon>Hirundinidae</taxon>
        <taxon>Hirundo</taxon>
    </lineage>
</organism>
<dbReference type="EMBL" id="QRBI01000104">
    <property type="protein sequence ID" value="RMC15288.1"/>
    <property type="molecule type" value="Genomic_DNA"/>
</dbReference>
<dbReference type="AlphaFoldDB" id="A0A3M0KPZ1"/>
<reference evidence="2 3" key="1">
    <citation type="submission" date="2018-07" db="EMBL/GenBank/DDBJ databases">
        <title>A high quality draft genome assembly of the barn swallow (H. rustica rustica).</title>
        <authorList>
            <person name="Formenti G."/>
            <person name="Chiara M."/>
            <person name="Poveda L."/>
            <person name="Francoijs K.-J."/>
            <person name="Bonisoli-Alquati A."/>
            <person name="Canova L."/>
            <person name="Gianfranceschi L."/>
            <person name="Horner D.S."/>
            <person name="Saino N."/>
        </authorList>
    </citation>
    <scope>NUCLEOTIDE SEQUENCE [LARGE SCALE GENOMIC DNA]</scope>
    <source>
        <strain evidence="2">Chelidonia</strain>
        <tissue evidence="2">Blood</tissue>
    </source>
</reference>
<evidence type="ECO:0000256" key="1">
    <source>
        <dbReference type="SAM" id="MobiDB-lite"/>
    </source>
</evidence>
<protein>
    <submittedName>
        <fullName evidence="2">Uncharacterized protein</fullName>
    </submittedName>
</protein>
<evidence type="ECO:0000313" key="2">
    <source>
        <dbReference type="EMBL" id="RMC15288.1"/>
    </source>
</evidence>
<evidence type="ECO:0000313" key="3">
    <source>
        <dbReference type="Proteomes" id="UP000269221"/>
    </source>
</evidence>